<feature type="binding site" evidence="6">
    <location>
        <position position="104"/>
    </location>
    <ligand>
        <name>Mg(2+)</name>
        <dbReference type="ChEBI" id="CHEBI:18420"/>
    </ligand>
</feature>
<accession>A0A2A6RLN5</accession>
<evidence type="ECO:0000256" key="1">
    <source>
        <dbReference type="ARBA" id="ARBA00022649"/>
    </source>
</evidence>
<sequence>MIIVIDANILIAFGLSDEPLHMQAKQVLSAWASTGANLTAPRLFRSEITAVARKAVYQQRLTHEHGRRMLARLLAYPVALYEDSALLESAYDLAETFNRPRAYDTQYIALAQRLSCEFWTADERLFNAVKNRVIDIRWLGNVT</sequence>
<dbReference type="EMBL" id="NQWI01000017">
    <property type="protein sequence ID" value="PDW03977.1"/>
    <property type="molecule type" value="Genomic_DNA"/>
</dbReference>
<dbReference type="GO" id="GO:0016787">
    <property type="term" value="F:hydrolase activity"/>
    <property type="evidence" value="ECO:0007669"/>
    <property type="project" value="UniProtKB-KW"/>
</dbReference>
<dbReference type="InterPro" id="IPR022907">
    <property type="entry name" value="VapC_family"/>
</dbReference>
<evidence type="ECO:0000256" key="3">
    <source>
        <dbReference type="ARBA" id="ARBA00022723"/>
    </source>
</evidence>
<dbReference type="AlphaFoldDB" id="A0A2A6RLN5"/>
<evidence type="ECO:0000256" key="4">
    <source>
        <dbReference type="ARBA" id="ARBA00022801"/>
    </source>
</evidence>
<comment type="function">
    <text evidence="6">Toxic component of a toxin-antitoxin (TA) system. An RNase.</text>
</comment>
<keyword evidence="4 6" id="KW-0378">Hydrolase</keyword>
<keyword evidence="3 6" id="KW-0479">Metal-binding</keyword>
<dbReference type="Pfam" id="PF01850">
    <property type="entry name" value="PIN"/>
    <property type="match status" value="1"/>
</dbReference>
<evidence type="ECO:0000256" key="2">
    <source>
        <dbReference type="ARBA" id="ARBA00022722"/>
    </source>
</evidence>
<evidence type="ECO:0000256" key="5">
    <source>
        <dbReference type="ARBA" id="ARBA00022842"/>
    </source>
</evidence>
<dbReference type="GO" id="GO:0000287">
    <property type="term" value="F:magnesium ion binding"/>
    <property type="evidence" value="ECO:0007669"/>
    <property type="project" value="UniProtKB-UniRule"/>
</dbReference>
<feature type="domain" description="PIN" evidence="7">
    <location>
        <begin position="3"/>
        <end position="128"/>
    </location>
</feature>
<dbReference type="GO" id="GO:0090729">
    <property type="term" value="F:toxin activity"/>
    <property type="evidence" value="ECO:0007669"/>
    <property type="project" value="UniProtKB-KW"/>
</dbReference>
<keyword evidence="2 6" id="KW-0540">Nuclease</keyword>
<dbReference type="InterPro" id="IPR029060">
    <property type="entry name" value="PIN-like_dom_sf"/>
</dbReference>
<evidence type="ECO:0000256" key="6">
    <source>
        <dbReference type="HAMAP-Rule" id="MF_00265"/>
    </source>
</evidence>
<dbReference type="Gene3D" id="3.40.50.1010">
    <property type="entry name" value="5'-nuclease"/>
    <property type="match status" value="1"/>
</dbReference>
<dbReference type="SUPFAM" id="SSF88723">
    <property type="entry name" value="PIN domain-like"/>
    <property type="match status" value="1"/>
</dbReference>
<keyword evidence="1 6" id="KW-1277">Toxin-antitoxin system</keyword>
<comment type="caution">
    <text evidence="8">The sequence shown here is derived from an EMBL/GenBank/DDBJ whole genome shotgun (WGS) entry which is preliminary data.</text>
</comment>
<proteinExistence type="inferred from homology"/>
<dbReference type="CDD" id="cd09873">
    <property type="entry name" value="PIN_Pae0151-like"/>
    <property type="match status" value="1"/>
</dbReference>
<feature type="binding site" evidence="6">
    <location>
        <position position="6"/>
    </location>
    <ligand>
        <name>Mg(2+)</name>
        <dbReference type="ChEBI" id="CHEBI:18420"/>
    </ligand>
</feature>
<reference evidence="9" key="1">
    <citation type="submission" date="2017-08" db="EMBL/GenBank/DDBJ databases">
        <authorList>
            <person name="Grouzdev D.S."/>
            <person name="Gaisin V.A."/>
            <person name="Rysina M.S."/>
            <person name="Gorlenko V.M."/>
        </authorList>
    </citation>
    <scope>NUCLEOTIDE SEQUENCE [LARGE SCALE GENOMIC DNA]</scope>
    <source>
        <strain evidence="9">Kir15-3F</strain>
    </source>
</reference>
<dbReference type="Proteomes" id="UP000220527">
    <property type="component" value="Unassembled WGS sequence"/>
</dbReference>
<keyword evidence="5 6" id="KW-0460">Magnesium</keyword>
<gene>
    <name evidence="6" type="primary">vapC</name>
    <name evidence="8" type="ORF">CJ255_05800</name>
</gene>
<dbReference type="InterPro" id="IPR044153">
    <property type="entry name" value="PIN_Pae0151-like"/>
</dbReference>
<dbReference type="OrthoDB" id="160180at2"/>
<dbReference type="PANTHER" id="PTHR35901:SF1">
    <property type="entry name" value="EXONUCLEASE VAPC9"/>
    <property type="match status" value="1"/>
</dbReference>
<keyword evidence="9" id="KW-1185">Reference proteome</keyword>
<dbReference type="RefSeq" id="WP_097643148.1">
    <property type="nucleotide sequence ID" value="NZ_NQWI01000017.1"/>
</dbReference>
<comment type="similarity">
    <text evidence="6">Belongs to the PINc/VapC protein family.</text>
</comment>
<dbReference type="HAMAP" id="MF_00265">
    <property type="entry name" value="VapC_Nob1"/>
    <property type="match status" value="1"/>
</dbReference>
<protein>
    <recommendedName>
        <fullName evidence="6">Ribonuclease VapC</fullName>
        <shortName evidence="6">RNase VapC</shortName>
        <ecNumber evidence="6">3.1.-.-</ecNumber>
    </recommendedName>
    <alternativeName>
        <fullName evidence="6">Toxin VapC</fullName>
    </alternativeName>
</protein>
<dbReference type="GO" id="GO:0004540">
    <property type="term" value="F:RNA nuclease activity"/>
    <property type="evidence" value="ECO:0007669"/>
    <property type="project" value="InterPro"/>
</dbReference>
<dbReference type="PANTHER" id="PTHR35901">
    <property type="entry name" value="RIBONUCLEASE VAPC3"/>
    <property type="match status" value="1"/>
</dbReference>
<evidence type="ECO:0000259" key="7">
    <source>
        <dbReference type="Pfam" id="PF01850"/>
    </source>
</evidence>
<name>A0A2A6RLN5_9CHLR</name>
<comment type="cofactor">
    <cofactor evidence="6">
        <name>Mg(2+)</name>
        <dbReference type="ChEBI" id="CHEBI:18420"/>
    </cofactor>
</comment>
<dbReference type="InterPro" id="IPR051619">
    <property type="entry name" value="TypeII_TA_RNase_PINc/VapC"/>
</dbReference>
<keyword evidence="6" id="KW-0800">Toxin</keyword>
<dbReference type="InterPro" id="IPR002716">
    <property type="entry name" value="PIN_dom"/>
</dbReference>
<organism evidence="8 9">
    <name type="scientific">Candidatus Viridilinea mediisalina</name>
    <dbReference type="NCBI Taxonomy" id="2024553"/>
    <lineage>
        <taxon>Bacteria</taxon>
        <taxon>Bacillati</taxon>
        <taxon>Chloroflexota</taxon>
        <taxon>Chloroflexia</taxon>
        <taxon>Chloroflexales</taxon>
        <taxon>Chloroflexineae</taxon>
        <taxon>Oscillochloridaceae</taxon>
        <taxon>Candidatus Viridilinea</taxon>
    </lineage>
</organism>
<evidence type="ECO:0000313" key="9">
    <source>
        <dbReference type="Proteomes" id="UP000220527"/>
    </source>
</evidence>
<evidence type="ECO:0000313" key="8">
    <source>
        <dbReference type="EMBL" id="PDW03977.1"/>
    </source>
</evidence>
<dbReference type="EC" id="3.1.-.-" evidence="6"/>